<dbReference type="Proteomes" id="UP000822688">
    <property type="component" value="Chromosome 1"/>
</dbReference>
<protein>
    <submittedName>
        <fullName evidence="1">Uncharacterized protein</fullName>
    </submittedName>
</protein>
<evidence type="ECO:0000313" key="1">
    <source>
        <dbReference type="EMBL" id="KAG0590852.1"/>
    </source>
</evidence>
<proteinExistence type="predicted"/>
<reference evidence="1" key="1">
    <citation type="submission" date="2020-06" db="EMBL/GenBank/DDBJ databases">
        <title>WGS assembly of Ceratodon purpureus strain R40.</title>
        <authorList>
            <person name="Carey S.B."/>
            <person name="Jenkins J."/>
            <person name="Shu S."/>
            <person name="Lovell J.T."/>
            <person name="Sreedasyam A."/>
            <person name="Maumus F."/>
            <person name="Tiley G.P."/>
            <person name="Fernandez-Pozo N."/>
            <person name="Barry K."/>
            <person name="Chen C."/>
            <person name="Wang M."/>
            <person name="Lipzen A."/>
            <person name="Daum C."/>
            <person name="Saski C.A."/>
            <person name="Payton A.C."/>
            <person name="Mcbreen J.C."/>
            <person name="Conrad R.E."/>
            <person name="Kollar L.M."/>
            <person name="Olsson S."/>
            <person name="Huttunen S."/>
            <person name="Landis J.B."/>
            <person name="Wickett N.J."/>
            <person name="Johnson M.G."/>
            <person name="Rensing S.A."/>
            <person name="Grimwood J."/>
            <person name="Schmutz J."/>
            <person name="Mcdaniel S.F."/>
        </authorList>
    </citation>
    <scope>NUCLEOTIDE SEQUENCE</scope>
    <source>
        <strain evidence="1">R40</strain>
    </source>
</reference>
<comment type="caution">
    <text evidence="1">The sequence shown here is derived from an EMBL/GenBank/DDBJ whole genome shotgun (WGS) entry which is preliminary data.</text>
</comment>
<accession>A0A8T0J6L4</accession>
<sequence>MNTSGTAVYIGMTRSELFEHQISCDLLSCIRESGSQKSYTMTSLILVLINL</sequence>
<dbReference type="EMBL" id="CM026421">
    <property type="protein sequence ID" value="KAG0590852.1"/>
    <property type="molecule type" value="Genomic_DNA"/>
</dbReference>
<keyword evidence="2" id="KW-1185">Reference proteome</keyword>
<evidence type="ECO:0000313" key="2">
    <source>
        <dbReference type="Proteomes" id="UP000822688"/>
    </source>
</evidence>
<dbReference type="AlphaFoldDB" id="A0A8T0J6L4"/>
<gene>
    <name evidence="1" type="ORF">KC19_1G131400</name>
</gene>
<name>A0A8T0J6L4_CERPU</name>
<organism evidence="1 2">
    <name type="scientific">Ceratodon purpureus</name>
    <name type="common">Fire moss</name>
    <name type="synonym">Dicranum purpureum</name>
    <dbReference type="NCBI Taxonomy" id="3225"/>
    <lineage>
        <taxon>Eukaryota</taxon>
        <taxon>Viridiplantae</taxon>
        <taxon>Streptophyta</taxon>
        <taxon>Embryophyta</taxon>
        <taxon>Bryophyta</taxon>
        <taxon>Bryophytina</taxon>
        <taxon>Bryopsida</taxon>
        <taxon>Dicranidae</taxon>
        <taxon>Pseudoditrichales</taxon>
        <taxon>Ditrichaceae</taxon>
        <taxon>Ceratodon</taxon>
    </lineage>
</organism>